<dbReference type="GeneID" id="28939743"/>
<dbReference type="GO" id="GO:1990116">
    <property type="term" value="P:ribosome-associated ubiquitin-dependent protein catabolic process"/>
    <property type="evidence" value="ECO:0007669"/>
    <property type="project" value="TreeGrafter"/>
</dbReference>
<dbReference type="eggNOG" id="KOG2030">
    <property type="taxonomic scope" value="Eukaryota"/>
</dbReference>
<dbReference type="GO" id="GO:0000049">
    <property type="term" value="F:tRNA binding"/>
    <property type="evidence" value="ECO:0007669"/>
    <property type="project" value="TreeGrafter"/>
</dbReference>
<feature type="domain" description="NFACT RNA-binding" evidence="7">
    <location>
        <begin position="564"/>
        <end position="675"/>
    </location>
</feature>
<organism evidence="9 10">
    <name type="scientific">Pneumocystis jirovecii (strain RU7)</name>
    <name type="common">Human pneumocystis pneumonia agent</name>
    <dbReference type="NCBI Taxonomy" id="1408657"/>
    <lineage>
        <taxon>Eukaryota</taxon>
        <taxon>Fungi</taxon>
        <taxon>Dikarya</taxon>
        <taxon>Ascomycota</taxon>
        <taxon>Taphrinomycotina</taxon>
        <taxon>Pneumocystomycetes</taxon>
        <taxon>Pneumocystaceae</taxon>
        <taxon>Pneumocystis</taxon>
    </lineage>
</organism>
<evidence type="ECO:0000259" key="7">
    <source>
        <dbReference type="Pfam" id="PF05670"/>
    </source>
</evidence>
<dbReference type="Proteomes" id="UP000053447">
    <property type="component" value="Unassembled WGS sequence"/>
</dbReference>
<dbReference type="GO" id="GO:0072344">
    <property type="term" value="P:rescue of stalled ribosome"/>
    <property type="evidence" value="ECO:0007669"/>
    <property type="project" value="TreeGrafter"/>
</dbReference>
<feature type="region of interest" description="Disordered" evidence="6">
    <location>
        <begin position="194"/>
        <end position="215"/>
    </location>
</feature>
<dbReference type="FunFam" id="2.30.310.10:FF:000003">
    <property type="entry name" value="Zinc knuckle domain containing protein"/>
    <property type="match status" value="1"/>
</dbReference>
<dbReference type="PANTHER" id="PTHR15239:SF6">
    <property type="entry name" value="RIBOSOME QUALITY CONTROL COMPLEX SUBUNIT NEMF"/>
    <property type="match status" value="1"/>
</dbReference>
<feature type="compositionally biased region" description="Basic and acidic residues" evidence="6">
    <location>
        <begin position="827"/>
        <end position="852"/>
    </location>
</feature>
<evidence type="ECO:0000313" key="9">
    <source>
        <dbReference type="EMBL" id="KTW31152.1"/>
    </source>
</evidence>
<feature type="compositionally biased region" description="Basic and acidic residues" evidence="6">
    <location>
        <begin position="970"/>
        <end position="980"/>
    </location>
</feature>
<dbReference type="GO" id="GO:1990112">
    <property type="term" value="C:RQC complex"/>
    <property type="evidence" value="ECO:0007669"/>
    <property type="project" value="TreeGrafter"/>
</dbReference>
<dbReference type="Pfam" id="PF05670">
    <property type="entry name" value="NFACT-R_1"/>
    <property type="match status" value="1"/>
</dbReference>
<comment type="caution">
    <text evidence="9">The sequence shown here is derived from an EMBL/GenBank/DDBJ whole genome shotgun (WGS) entry which is preliminary data.</text>
</comment>
<dbReference type="Pfam" id="PF11923">
    <property type="entry name" value="NFACT-C"/>
    <property type="match status" value="1"/>
</dbReference>
<evidence type="ECO:0000256" key="5">
    <source>
        <dbReference type="ARBA" id="ARBA00070414"/>
    </source>
</evidence>
<dbReference type="GO" id="GO:0005737">
    <property type="term" value="C:cytoplasm"/>
    <property type="evidence" value="ECO:0007669"/>
    <property type="project" value="UniProtKB-SubCell"/>
</dbReference>
<sequence>MKQKLNILDLKSVVSELQKLIGLRLQNIYDISERTFQFKFATSGHKEHLLVESGSRIHLTCYVRETAALPSQFCAKLRKHLKSKRLVSLKQINSDRVVYLGFGCGSETVELFKPQYYLIFEFYAAGNILLTDSDMKILSLLRLVRPGGMHQQFSVGQLYQITPTPQNKQVEKMTEDVLRSLIKTLKDKYLSPKEEPLPKQMNLSTSFKKTSKKEKKPRELPLKKLVSWELSNYGNALIEHIIRDANIDPDMKIDEFYHNIESINLQHLLLSFQRADDLIKKCEEGSVTGYIVEKIESKTRINLNDITLESTPDPVKIYVDFNPFIPKQYSNNPNYSVITFDDGYNSCIDKYFSSLESQKFDMKLKNQKDIAYRRLQITKEEHQKKIDDLQKFQNICIKKAKAIEENQEIVDETIKAVNTCVLRSMDWEDIAKLVKTEKEYGNPAAEIILLPLKLESNTITIQLPCPHLDDNIYENDSTTGLFNGQNDKTETLNIDIKLSLNAWTNARDYYEKKKAASVKEEKTIAASSKALKNAERKINSDLKRNTAQEKKKLVPMRNLQWFEKFLWFISSDGYLVLAGHDLLQNKILIQNHFSKNDIYVHADLKDAAVVIIKNMIDSSFVPPNTLNQAGAFSIAKSNAWTSKIVTSAWWVYYDQVLKVEEMEEYSTVGTFMIQGKKNFLPPSQLILGYGILWTIDEVSKARRLENKLSKNNENELSVHTISNEAASITEEIADFSLNDKEQKMNTNNLKIEDNFNNFEETNNQENLPIDLKDILVKTTQEIKSEDKYGVEEYVEPLISNNQIISDICASYQKIEKKRISIKERRDMKNMRTKKNQELNENTEKIKQKKIESDDIDLNQNNSNLNSEQIDTSKSKEKNTSLLSTNVRGKKGKLKKIMLKYADQDEDDRALRMELLGSNKVSKKKENLKDNKNKKKVVANKEVKELSQKGNCNIEQMVPQNNPKKKNILLQKKDNSKTSEDKKDYEINLDALVSFPLPDDILIDAIPICAPYSSMAKYKYKIKLQPGSTKKGKAVRSILAYWDSLPVDPHLNDKEKVFPREKELIHSLRDSDLLSPLCVPSVKIMMGKNDINTRAKTKAHKHI</sequence>
<evidence type="ECO:0000256" key="2">
    <source>
        <dbReference type="ARBA" id="ARBA00008318"/>
    </source>
</evidence>
<accession>A0A0W4ZRZ1</accession>
<comment type="similarity">
    <text evidence="2">Belongs to the NEMF family.</text>
</comment>
<evidence type="ECO:0000256" key="1">
    <source>
        <dbReference type="ARBA" id="ARBA00004496"/>
    </source>
</evidence>
<name>A0A0W4ZRZ1_PNEJ7</name>
<evidence type="ECO:0000256" key="6">
    <source>
        <dbReference type="SAM" id="MobiDB-lite"/>
    </source>
</evidence>
<dbReference type="Pfam" id="PF05833">
    <property type="entry name" value="NFACT_N"/>
    <property type="match status" value="1"/>
</dbReference>
<keyword evidence="10" id="KW-1185">Reference proteome</keyword>
<proteinExistence type="inferred from homology"/>
<dbReference type="GO" id="GO:0043023">
    <property type="term" value="F:ribosomal large subunit binding"/>
    <property type="evidence" value="ECO:0007669"/>
    <property type="project" value="TreeGrafter"/>
</dbReference>
<dbReference type="VEuPathDB" id="FungiDB:T551_01225"/>
<keyword evidence="4" id="KW-0175">Coiled coil</keyword>
<evidence type="ECO:0000256" key="3">
    <source>
        <dbReference type="ARBA" id="ARBA00022490"/>
    </source>
</evidence>
<dbReference type="InterPro" id="IPR051608">
    <property type="entry name" value="RQC_Subunit_NEMF"/>
</dbReference>
<feature type="region of interest" description="Disordered" evidence="6">
    <location>
        <begin position="827"/>
        <end position="880"/>
    </location>
</feature>
<reference evidence="10" key="1">
    <citation type="journal article" date="2016" name="Nat. Commun.">
        <title>Genome analysis of three Pneumocystis species reveals adaptation mechanisms to life exclusively in mammalian hosts.</title>
        <authorList>
            <person name="Ma L."/>
            <person name="Chen Z."/>
            <person name="Huang D.W."/>
            <person name="Kutty G."/>
            <person name="Ishihara M."/>
            <person name="Wang H."/>
            <person name="Abouelleil A."/>
            <person name="Bishop L."/>
            <person name="Davey E."/>
            <person name="Deng R."/>
            <person name="Deng X."/>
            <person name="Fan L."/>
            <person name="Fantoni G."/>
            <person name="Fitzgerald M."/>
            <person name="Gogineni E."/>
            <person name="Goldberg J.M."/>
            <person name="Handley G."/>
            <person name="Hu X."/>
            <person name="Huber C."/>
            <person name="Jiao X."/>
            <person name="Jones K."/>
            <person name="Levin J.Z."/>
            <person name="Liu Y."/>
            <person name="Macdonald P."/>
            <person name="Melnikov A."/>
            <person name="Raley C."/>
            <person name="Sassi M."/>
            <person name="Sherman B.T."/>
            <person name="Song X."/>
            <person name="Sykes S."/>
            <person name="Tran B."/>
            <person name="Walsh L."/>
            <person name="Xia Y."/>
            <person name="Yang J."/>
            <person name="Young S."/>
            <person name="Zeng Q."/>
            <person name="Zheng X."/>
            <person name="Stephens R."/>
            <person name="Nusbaum C."/>
            <person name="Birren B.W."/>
            <person name="Azadi P."/>
            <person name="Lempicki R.A."/>
            <person name="Cuomo C.A."/>
            <person name="Kovacs J.A."/>
        </authorList>
    </citation>
    <scope>NUCLEOTIDE SEQUENCE [LARGE SCALE GENOMIC DNA]</scope>
    <source>
        <strain evidence="10">RU7</strain>
    </source>
</reference>
<dbReference type="OrthoDB" id="207084at2759"/>
<dbReference type="InterPro" id="IPR008532">
    <property type="entry name" value="NFACT_RNA-bd"/>
</dbReference>
<dbReference type="RefSeq" id="XP_018230142.1">
    <property type="nucleotide sequence ID" value="XM_018373488.1"/>
</dbReference>
<gene>
    <name evidence="9" type="ORF">T551_01225</name>
</gene>
<evidence type="ECO:0000313" key="10">
    <source>
        <dbReference type="Proteomes" id="UP000053447"/>
    </source>
</evidence>
<dbReference type="InterPro" id="IPR021846">
    <property type="entry name" value="NFACT-C"/>
</dbReference>
<dbReference type="PANTHER" id="PTHR15239">
    <property type="entry name" value="NUCLEAR EXPORT MEDIATOR FACTOR NEMF"/>
    <property type="match status" value="1"/>
</dbReference>
<feature type="domain" description="NFACT protein C-terminal" evidence="8">
    <location>
        <begin position="982"/>
        <end position="1084"/>
    </location>
</feature>
<feature type="compositionally biased region" description="Low complexity" evidence="6">
    <location>
        <begin position="857"/>
        <end position="869"/>
    </location>
</feature>
<evidence type="ECO:0000259" key="8">
    <source>
        <dbReference type="Pfam" id="PF11923"/>
    </source>
</evidence>
<feature type="region of interest" description="Disordered" evidence="6">
    <location>
        <begin position="956"/>
        <end position="980"/>
    </location>
</feature>
<keyword evidence="3" id="KW-0963">Cytoplasm</keyword>
<dbReference type="EMBL" id="LFWA01000005">
    <property type="protein sequence ID" value="KTW31152.1"/>
    <property type="molecule type" value="Genomic_DNA"/>
</dbReference>
<dbReference type="AlphaFoldDB" id="A0A0W4ZRZ1"/>
<comment type="subcellular location">
    <subcellularLocation>
        <location evidence="1">Cytoplasm</location>
    </subcellularLocation>
</comment>
<evidence type="ECO:0000256" key="4">
    <source>
        <dbReference type="ARBA" id="ARBA00023054"/>
    </source>
</evidence>
<protein>
    <recommendedName>
        <fullName evidence="5">Ribosome quality control complex subunit 2</fullName>
    </recommendedName>
</protein>
<dbReference type="STRING" id="1408657.A0A0W4ZRZ1"/>
<dbReference type="Gene3D" id="2.30.310.10">
    <property type="entry name" value="ibrinogen binding protein from staphylococcus aureus domain"/>
    <property type="match status" value="1"/>
</dbReference>